<keyword evidence="2" id="KW-1185">Reference proteome</keyword>
<comment type="caution">
    <text evidence="1">The sequence shown here is derived from an EMBL/GenBank/DDBJ whole genome shotgun (WGS) entry which is preliminary data.</text>
</comment>
<name>A0A5B7IUQ9_PORTR</name>
<accession>A0A5B7IUQ9</accession>
<sequence length="74" mass="8562">MSTEYRTDECIIKDIIQLHVKPTNEEHTVSLIICYNTKKASQLLIKNKTTTKKPPLQEEHAMLNHTRKIEDCGP</sequence>
<reference evidence="1 2" key="1">
    <citation type="submission" date="2019-05" db="EMBL/GenBank/DDBJ databases">
        <title>Another draft genome of Portunus trituberculatus and its Hox gene families provides insights of decapod evolution.</title>
        <authorList>
            <person name="Jeong J.-H."/>
            <person name="Song I."/>
            <person name="Kim S."/>
            <person name="Choi T."/>
            <person name="Kim D."/>
            <person name="Ryu S."/>
            <person name="Kim W."/>
        </authorList>
    </citation>
    <scope>NUCLEOTIDE SEQUENCE [LARGE SCALE GENOMIC DNA]</scope>
    <source>
        <tissue evidence="1">Muscle</tissue>
    </source>
</reference>
<organism evidence="1 2">
    <name type="scientific">Portunus trituberculatus</name>
    <name type="common">Swimming crab</name>
    <name type="synonym">Neptunus trituberculatus</name>
    <dbReference type="NCBI Taxonomy" id="210409"/>
    <lineage>
        <taxon>Eukaryota</taxon>
        <taxon>Metazoa</taxon>
        <taxon>Ecdysozoa</taxon>
        <taxon>Arthropoda</taxon>
        <taxon>Crustacea</taxon>
        <taxon>Multicrustacea</taxon>
        <taxon>Malacostraca</taxon>
        <taxon>Eumalacostraca</taxon>
        <taxon>Eucarida</taxon>
        <taxon>Decapoda</taxon>
        <taxon>Pleocyemata</taxon>
        <taxon>Brachyura</taxon>
        <taxon>Eubrachyura</taxon>
        <taxon>Portunoidea</taxon>
        <taxon>Portunidae</taxon>
        <taxon>Portuninae</taxon>
        <taxon>Portunus</taxon>
    </lineage>
</organism>
<dbReference type="Proteomes" id="UP000324222">
    <property type="component" value="Unassembled WGS sequence"/>
</dbReference>
<proteinExistence type="predicted"/>
<evidence type="ECO:0000313" key="2">
    <source>
        <dbReference type="Proteomes" id="UP000324222"/>
    </source>
</evidence>
<evidence type="ECO:0000313" key="1">
    <source>
        <dbReference type="EMBL" id="MPC89291.1"/>
    </source>
</evidence>
<protein>
    <submittedName>
        <fullName evidence="1">Uncharacterized protein</fullName>
    </submittedName>
</protein>
<dbReference type="EMBL" id="VSRR010080531">
    <property type="protein sequence ID" value="MPC89291.1"/>
    <property type="molecule type" value="Genomic_DNA"/>
</dbReference>
<dbReference type="AlphaFoldDB" id="A0A5B7IUQ9"/>
<gene>
    <name evidence="1" type="ORF">E2C01_084229</name>
</gene>